<dbReference type="PANTHER" id="PTHR46332:SF5">
    <property type="entry name" value="ASPARTATE BETA-HYDROXYLASE DOMAIN CONTAINING 2"/>
    <property type="match status" value="1"/>
</dbReference>
<dbReference type="Gene3D" id="2.60.120.330">
    <property type="entry name" value="B-lactam Antibiotic, Isopenicillin N Synthase, Chain"/>
    <property type="match status" value="1"/>
</dbReference>
<comment type="similarity">
    <text evidence="1">Belongs to the aspartyl/asparaginyl beta-hydroxylase family.</text>
</comment>
<gene>
    <name evidence="5" type="ORF">TrVE_jg4995</name>
</gene>
<keyword evidence="2" id="KW-0223">Dioxygenase</keyword>
<name>A0A9W7F918_9STRA</name>
<feature type="domain" description="Aspartyl/asparaginy/proline hydroxylase" evidence="4">
    <location>
        <begin position="223"/>
        <end position="264"/>
    </location>
</feature>
<comment type="caution">
    <text evidence="5">The sequence shown here is derived from an EMBL/GenBank/DDBJ whole genome shotgun (WGS) entry which is preliminary data.</text>
</comment>
<dbReference type="GO" id="GO:0051213">
    <property type="term" value="F:dioxygenase activity"/>
    <property type="evidence" value="ECO:0007669"/>
    <property type="project" value="UniProtKB-KW"/>
</dbReference>
<evidence type="ECO:0000256" key="2">
    <source>
        <dbReference type="ARBA" id="ARBA00022964"/>
    </source>
</evidence>
<dbReference type="InterPro" id="IPR051821">
    <property type="entry name" value="Asp/Asn_beta-hydroxylase"/>
</dbReference>
<keyword evidence="3" id="KW-0560">Oxidoreductase</keyword>
<dbReference type="PANTHER" id="PTHR46332">
    <property type="entry name" value="ASPARTATE BETA-HYDROXYLASE DOMAIN-CONTAINING PROTEIN 2"/>
    <property type="match status" value="1"/>
</dbReference>
<evidence type="ECO:0000256" key="1">
    <source>
        <dbReference type="ARBA" id="ARBA00007730"/>
    </source>
</evidence>
<evidence type="ECO:0000313" key="6">
    <source>
        <dbReference type="Proteomes" id="UP001165160"/>
    </source>
</evidence>
<reference evidence="6" key="1">
    <citation type="journal article" date="2023" name="Commun. Biol.">
        <title>Genome analysis of Parmales, the sister group of diatoms, reveals the evolutionary specialization of diatoms from phago-mixotrophs to photoautotrophs.</title>
        <authorList>
            <person name="Ban H."/>
            <person name="Sato S."/>
            <person name="Yoshikawa S."/>
            <person name="Yamada K."/>
            <person name="Nakamura Y."/>
            <person name="Ichinomiya M."/>
            <person name="Sato N."/>
            <person name="Blanc-Mathieu R."/>
            <person name="Endo H."/>
            <person name="Kuwata A."/>
            <person name="Ogata H."/>
        </authorList>
    </citation>
    <scope>NUCLEOTIDE SEQUENCE [LARGE SCALE GENOMIC DNA]</scope>
    <source>
        <strain evidence="6">NIES 3699</strain>
    </source>
</reference>
<dbReference type="EMBL" id="BRXX01000369">
    <property type="protein sequence ID" value="GMI07719.1"/>
    <property type="molecule type" value="Genomic_DNA"/>
</dbReference>
<proteinExistence type="inferred from homology"/>
<feature type="domain" description="Aspartyl/asparaginy/proline hydroxylase" evidence="4">
    <location>
        <begin position="77"/>
        <end position="174"/>
    </location>
</feature>
<evidence type="ECO:0000256" key="3">
    <source>
        <dbReference type="ARBA" id="ARBA00023002"/>
    </source>
</evidence>
<evidence type="ECO:0000313" key="5">
    <source>
        <dbReference type="EMBL" id="GMI07719.1"/>
    </source>
</evidence>
<dbReference type="Proteomes" id="UP001165160">
    <property type="component" value="Unassembled WGS sequence"/>
</dbReference>
<protein>
    <recommendedName>
        <fullName evidence="4">Aspartyl/asparaginy/proline hydroxylase domain-containing protein</fullName>
    </recommendedName>
</protein>
<sequence length="339" mass="38456">MILYFVGFLPVLVLLILLASLALITDHKSARETPLNTVLSKVLLPREGFVGGLWRESELVSVSDLQSVRDKLRGGGWKILRDEYEMFVNRNSHNFAASACLEFPFQKTLILRLMGTDIHETQADFPRSMELLKDAPFHSMSFYMMDGKSELAPHRGVFSGSLRYHMALSVPSDANEGNLESENINSLLPSGPSLPKTRFVICDKDMSTFSAGQTGDSGCSQPSDWSVHPWKEGHDFVFDEMDTHYAVQGSPDPRLIFLADFPRPNLNWWWRVLLHGVVWGLMPRLDSINVYARTYSKHLQLLKDRKKWTDNGFHIMCAMMMLGDVDDWAEGITLTEPET</sequence>
<dbReference type="Pfam" id="PF05118">
    <property type="entry name" value="Asp_Arg_Hydrox"/>
    <property type="match status" value="2"/>
</dbReference>
<organism evidence="5 6">
    <name type="scientific">Triparma verrucosa</name>
    <dbReference type="NCBI Taxonomy" id="1606542"/>
    <lineage>
        <taxon>Eukaryota</taxon>
        <taxon>Sar</taxon>
        <taxon>Stramenopiles</taxon>
        <taxon>Ochrophyta</taxon>
        <taxon>Bolidophyceae</taxon>
        <taxon>Parmales</taxon>
        <taxon>Triparmaceae</taxon>
        <taxon>Triparma</taxon>
    </lineage>
</organism>
<dbReference type="InterPro" id="IPR007803">
    <property type="entry name" value="Asp/Arg/Pro-Hydrxlase"/>
</dbReference>
<dbReference type="AlphaFoldDB" id="A0A9W7F918"/>
<dbReference type="InterPro" id="IPR027443">
    <property type="entry name" value="IPNS-like_sf"/>
</dbReference>
<evidence type="ECO:0000259" key="4">
    <source>
        <dbReference type="Pfam" id="PF05118"/>
    </source>
</evidence>
<keyword evidence="6" id="KW-1185">Reference proteome</keyword>
<accession>A0A9W7F918</accession>